<keyword evidence="10" id="KW-1185">Reference proteome</keyword>
<dbReference type="OrthoDB" id="9815817at2"/>
<dbReference type="PRINTS" id="PR01035">
    <property type="entry name" value="TCRTETA"/>
</dbReference>
<feature type="transmembrane region" description="Helical" evidence="7">
    <location>
        <begin position="276"/>
        <end position="295"/>
    </location>
</feature>
<dbReference type="Pfam" id="PF07690">
    <property type="entry name" value="MFS_1"/>
    <property type="match status" value="1"/>
</dbReference>
<dbReference type="PROSITE" id="PS50850">
    <property type="entry name" value="MFS"/>
    <property type="match status" value="1"/>
</dbReference>
<evidence type="ECO:0000313" key="10">
    <source>
        <dbReference type="Proteomes" id="UP000219412"/>
    </source>
</evidence>
<feature type="transmembrane region" description="Helical" evidence="7">
    <location>
        <begin position="44"/>
        <end position="66"/>
    </location>
</feature>
<feature type="transmembrane region" description="Helical" evidence="7">
    <location>
        <begin position="135"/>
        <end position="157"/>
    </location>
</feature>
<feature type="domain" description="Major facilitator superfamily (MFS) profile" evidence="8">
    <location>
        <begin position="12"/>
        <end position="393"/>
    </location>
</feature>
<protein>
    <submittedName>
        <fullName evidence="9">Predicted MFS family arabinose efflux permease</fullName>
    </submittedName>
</protein>
<dbReference type="Proteomes" id="UP000219412">
    <property type="component" value="Unassembled WGS sequence"/>
</dbReference>
<evidence type="ECO:0000256" key="4">
    <source>
        <dbReference type="ARBA" id="ARBA00022692"/>
    </source>
</evidence>
<keyword evidence="2" id="KW-0813">Transport</keyword>
<evidence type="ECO:0000256" key="3">
    <source>
        <dbReference type="ARBA" id="ARBA00022475"/>
    </source>
</evidence>
<dbReference type="GO" id="GO:0022857">
    <property type="term" value="F:transmembrane transporter activity"/>
    <property type="evidence" value="ECO:0007669"/>
    <property type="project" value="InterPro"/>
</dbReference>
<keyword evidence="6 7" id="KW-0472">Membrane</keyword>
<feature type="transmembrane region" description="Helical" evidence="7">
    <location>
        <begin position="244"/>
        <end position="264"/>
    </location>
</feature>
<keyword evidence="5 7" id="KW-1133">Transmembrane helix</keyword>
<feature type="transmembrane region" description="Helical" evidence="7">
    <location>
        <begin position="339"/>
        <end position="359"/>
    </location>
</feature>
<reference evidence="10" key="1">
    <citation type="submission" date="2017-08" db="EMBL/GenBank/DDBJ databases">
        <authorList>
            <person name="Varghese N."/>
            <person name="Submissions S."/>
        </authorList>
    </citation>
    <scope>NUCLEOTIDE SEQUENCE [LARGE SCALE GENOMIC DNA]</scope>
    <source>
        <strain evidence="10">DSM 23173</strain>
    </source>
</reference>
<evidence type="ECO:0000256" key="1">
    <source>
        <dbReference type="ARBA" id="ARBA00004651"/>
    </source>
</evidence>
<feature type="transmembrane region" description="Helical" evidence="7">
    <location>
        <begin position="102"/>
        <end position="123"/>
    </location>
</feature>
<evidence type="ECO:0000256" key="6">
    <source>
        <dbReference type="ARBA" id="ARBA00023136"/>
    </source>
</evidence>
<dbReference type="InterPro" id="IPR011701">
    <property type="entry name" value="MFS"/>
</dbReference>
<feature type="transmembrane region" description="Helical" evidence="7">
    <location>
        <begin position="163"/>
        <end position="181"/>
    </location>
</feature>
<evidence type="ECO:0000259" key="8">
    <source>
        <dbReference type="PROSITE" id="PS50850"/>
    </source>
</evidence>
<dbReference type="InterPro" id="IPR036259">
    <property type="entry name" value="MFS_trans_sf"/>
</dbReference>
<accession>A0A285USW3</accession>
<keyword evidence="3" id="KW-1003">Cell membrane</keyword>
<feature type="transmembrane region" description="Helical" evidence="7">
    <location>
        <begin position="12"/>
        <end position="32"/>
    </location>
</feature>
<dbReference type="SUPFAM" id="SSF103473">
    <property type="entry name" value="MFS general substrate transporter"/>
    <property type="match status" value="1"/>
</dbReference>
<sequence>MVSLLTREHRNLFWKYAIILFLTELVRGMYVLSYLPALPSIEAISLTLASIVITVHFVFDAATNAWLGFVMRKIGARWTMFATYVLMTAAMGIILFSQDFFILLLASALLGIAVCPIWIFALANVDDATRGKDMGFIFFSWLAGLGTGMVSMNFVIGAIGDDAVYVMIGAVALNILGYLFIPGKFNVGVRNGSSRNRRLPLKEIFVILRRHMRNIPGIMLQALGVGMLLPVLPTYITGLLELSFFEYTIFILVIFALVGFSMTMLSRGLDEYSARFTMVIICTGFFVYAAGIIWFSTLETVWVIFLIACFIGLSYGIMLPAWNKYLAGTILKAKKEESWGLISSLQGMGAMIGPVVGGLTADIFGNVKATLIASGLIFLVLTIYYIVMFMRTRRTNPKTN</sequence>
<feature type="transmembrane region" description="Helical" evidence="7">
    <location>
        <begin position="218"/>
        <end position="238"/>
    </location>
</feature>
<proteinExistence type="predicted"/>
<evidence type="ECO:0000256" key="7">
    <source>
        <dbReference type="SAM" id="Phobius"/>
    </source>
</evidence>
<comment type="subcellular location">
    <subcellularLocation>
        <location evidence="1">Cell membrane</location>
        <topology evidence="1">Multi-pass membrane protein</topology>
    </subcellularLocation>
</comment>
<dbReference type="Gene3D" id="1.20.1250.20">
    <property type="entry name" value="MFS general substrate transporter like domains"/>
    <property type="match status" value="1"/>
</dbReference>
<dbReference type="PANTHER" id="PTHR23517">
    <property type="entry name" value="RESISTANCE PROTEIN MDTM, PUTATIVE-RELATED-RELATED"/>
    <property type="match status" value="1"/>
</dbReference>
<dbReference type="GO" id="GO:0005886">
    <property type="term" value="C:plasma membrane"/>
    <property type="evidence" value="ECO:0007669"/>
    <property type="project" value="UniProtKB-SubCell"/>
</dbReference>
<feature type="transmembrane region" description="Helical" evidence="7">
    <location>
        <begin position="371"/>
        <end position="390"/>
    </location>
</feature>
<feature type="transmembrane region" description="Helical" evidence="7">
    <location>
        <begin position="301"/>
        <end position="318"/>
    </location>
</feature>
<evidence type="ECO:0000256" key="5">
    <source>
        <dbReference type="ARBA" id="ARBA00022989"/>
    </source>
</evidence>
<feature type="transmembrane region" description="Helical" evidence="7">
    <location>
        <begin position="78"/>
        <end position="96"/>
    </location>
</feature>
<evidence type="ECO:0000256" key="2">
    <source>
        <dbReference type="ARBA" id="ARBA00022448"/>
    </source>
</evidence>
<organism evidence="9 10">
    <name type="scientific">Salinicoccus kekensis</name>
    <dbReference type="NCBI Taxonomy" id="714307"/>
    <lineage>
        <taxon>Bacteria</taxon>
        <taxon>Bacillati</taxon>
        <taxon>Bacillota</taxon>
        <taxon>Bacilli</taxon>
        <taxon>Bacillales</taxon>
        <taxon>Staphylococcaceae</taxon>
        <taxon>Salinicoccus</taxon>
    </lineage>
</organism>
<keyword evidence="4 7" id="KW-0812">Transmembrane</keyword>
<dbReference type="InterPro" id="IPR020846">
    <property type="entry name" value="MFS_dom"/>
</dbReference>
<dbReference type="AlphaFoldDB" id="A0A285USW3"/>
<dbReference type="InterPro" id="IPR001958">
    <property type="entry name" value="Tet-R_TetA/multi-R_MdtG-like"/>
</dbReference>
<dbReference type="InterPro" id="IPR050171">
    <property type="entry name" value="MFS_Transporters"/>
</dbReference>
<dbReference type="EMBL" id="OBQF01000007">
    <property type="protein sequence ID" value="SOC44883.1"/>
    <property type="molecule type" value="Genomic_DNA"/>
</dbReference>
<name>A0A285USW3_9STAP</name>
<evidence type="ECO:0000313" key="9">
    <source>
        <dbReference type="EMBL" id="SOC44883.1"/>
    </source>
</evidence>
<gene>
    <name evidence="9" type="ORF">SAMN05878391_2513</name>
</gene>